<dbReference type="EC" id="1.1.1.193" evidence="5"/>
<dbReference type="GO" id="GO:0008703">
    <property type="term" value="F:5-amino-6-(5-phosphoribosylamino)uracil reductase activity"/>
    <property type="evidence" value="ECO:0007669"/>
    <property type="project" value="UniProtKB-EC"/>
</dbReference>
<accession>A0A0A1VW54</accession>
<protein>
    <submittedName>
        <fullName evidence="5">5-amino-6-(5-phosphoribosylamino)uracil reductase</fullName>
        <ecNumber evidence="5">1.1.1.193</ecNumber>
    </submittedName>
</protein>
<keyword evidence="2" id="KW-0521">NADP</keyword>
<reference evidence="6" key="1">
    <citation type="journal article" date="2015" name="Genome">
        <title>Whole Genome Sequence of the Non-Microcystin-Producing Microcystis aeruginosa Strain NIES-44.</title>
        <authorList>
            <person name="Okano K."/>
            <person name="Miyata N."/>
            <person name="Ozaki Y."/>
        </authorList>
    </citation>
    <scope>NUCLEOTIDE SEQUENCE [LARGE SCALE GENOMIC DNA]</scope>
    <source>
        <strain evidence="6">NIES-44</strain>
    </source>
</reference>
<evidence type="ECO:0000313" key="6">
    <source>
        <dbReference type="Proteomes" id="UP000030321"/>
    </source>
</evidence>
<evidence type="ECO:0000259" key="4">
    <source>
        <dbReference type="Pfam" id="PF01872"/>
    </source>
</evidence>
<dbReference type="Proteomes" id="UP000030321">
    <property type="component" value="Unassembled WGS sequence"/>
</dbReference>
<dbReference type="Gene3D" id="3.40.430.10">
    <property type="entry name" value="Dihydrofolate Reductase, subunit A"/>
    <property type="match status" value="1"/>
</dbReference>
<comment type="pathway">
    <text evidence="1">Cofactor biosynthesis; riboflavin biosynthesis.</text>
</comment>
<dbReference type="EMBL" id="BBPA01000052">
    <property type="protein sequence ID" value="GAL94062.1"/>
    <property type="molecule type" value="Genomic_DNA"/>
</dbReference>
<sequence>MNRPHTTVILAMSADGKIADAYQSAARFASATDKMRLEQHLSPMDAALFGANTLRAYHTSLPIRHGDFLAYRQQRGLSPQPIQIVCSYSGQLDPQMKFFQQPFPRWLITAAEKVAAWENRGLFELVLVCGDWKAIFSQFTDLGIKKLAILGGGELIASLLAEDLIDEIYLTICPLLLGGNKAATPLGGTGFMADSARKLQLLSVETVQEEIFLHYSLERDSHKSQN</sequence>
<proteinExistence type="predicted"/>
<name>A0A0A1VW54_MICAE</name>
<organism evidence="5 6">
    <name type="scientific">Microcystis aeruginosa NIES-44</name>
    <dbReference type="NCBI Taxonomy" id="449439"/>
    <lineage>
        <taxon>Bacteria</taxon>
        <taxon>Bacillati</taxon>
        <taxon>Cyanobacteriota</taxon>
        <taxon>Cyanophyceae</taxon>
        <taxon>Oscillatoriophycideae</taxon>
        <taxon>Chroococcales</taxon>
        <taxon>Microcystaceae</taxon>
        <taxon>Microcystis</taxon>
    </lineage>
</organism>
<gene>
    <name evidence="5" type="ORF">N44_02642</name>
</gene>
<comment type="caution">
    <text evidence="5">The sequence shown here is derived from an EMBL/GenBank/DDBJ whole genome shotgun (WGS) entry which is preliminary data.</text>
</comment>
<evidence type="ECO:0000313" key="5">
    <source>
        <dbReference type="EMBL" id="GAL94062.1"/>
    </source>
</evidence>
<dbReference type="Pfam" id="PF01872">
    <property type="entry name" value="RibD_C"/>
    <property type="match status" value="1"/>
</dbReference>
<dbReference type="PANTHER" id="PTHR38011:SF7">
    <property type="entry name" value="2,5-DIAMINO-6-RIBOSYLAMINO-4(3H)-PYRIMIDINONE 5'-PHOSPHATE REDUCTASE"/>
    <property type="match status" value="1"/>
</dbReference>
<evidence type="ECO:0000256" key="3">
    <source>
        <dbReference type="ARBA" id="ARBA00023002"/>
    </source>
</evidence>
<evidence type="ECO:0000256" key="1">
    <source>
        <dbReference type="ARBA" id="ARBA00005104"/>
    </source>
</evidence>
<feature type="domain" description="Bacterial bifunctional deaminase-reductase C-terminal" evidence="4">
    <location>
        <begin position="5"/>
        <end position="212"/>
    </location>
</feature>
<keyword evidence="3 5" id="KW-0560">Oxidoreductase</keyword>
<dbReference type="AlphaFoldDB" id="A0A0A1VW54"/>
<dbReference type="InterPro" id="IPR002734">
    <property type="entry name" value="RibDG_C"/>
</dbReference>
<dbReference type="PANTHER" id="PTHR38011">
    <property type="entry name" value="DIHYDROFOLATE REDUCTASE FAMILY PROTEIN (AFU_ORTHOLOGUE AFUA_8G06820)"/>
    <property type="match status" value="1"/>
</dbReference>
<dbReference type="InterPro" id="IPR050765">
    <property type="entry name" value="Riboflavin_Biosynth_HTPR"/>
</dbReference>
<dbReference type="InterPro" id="IPR024072">
    <property type="entry name" value="DHFR-like_dom_sf"/>
</dbReference>
<evidence type="ECO:0000256" key="2">
    <source>
        <dbReference type="ARBA" id="ARBA00022857"/>
    </source>
</evidence>
<dbReference type="GO" id="GO:0009231">
    <property type="term" value="P:riboflavin biosynthetic process"/>
    <property type="evidence" value="ECO:0007669"/>
    <property type="project" value="InterPro"/>
</dbReference>
<dbReference type="SUPFAM" id="SSF53597">
    <property type="entry name" value="Dihydrofolate reductase-like"/>
    <property type="match status" value="1"/>
</dbReference>
<dbReference type="RefSeq" id="WP_045360025.1">
    <property type="nucleotide sequence ID" value="NZ_BBPA01000052.1"/>
</dbReference>